<dbReference type="InterPro" id="IPR049945">
    <property type="entry name" value="AAA_22"/>
</dbReference>
<sequence>MSGYRQFFGLQNEPFTTDIKRKDILVTAALKGVEERLHYALRIGGIAVVTGEIGSGKSTALRYVIGGLHPSEHRIIYVTASSGSILELYRQILGELGVGISSSSRALMTQRIKQEIAEMVQGKKMKAALVIDEASLLRLEVFAELHTMTQFEQDSKPFLPIVLAGQSNLVDNLRYRNCLPLASRVVAKTHLQGSDQKTMEEYLRHHLAIAGVKRMLFDEAAVTAIHQGSGGLFRKANHLARGALLGAARSESQAVTAEHVRLAATELILTDGRVL</sequence>
<feature type="domain" description="AAA+ ATPase" evidence="1">
    <location>
        <begin position="43"/>
        <end position="213"/>
    </location>
</feature>
<dbReference type="KEGG" id="gur:Gura_1106"/>
<proteinExistence type="predicted"/>
<dbReference type="AlphaFoldDB" id="A5GAT9"/>
<dbReference type="RefSeq" id="WP_011938034.1">
    <property type="nucleotide sequence ID" value="NC_009483.1"/>
</dbReference>
<dbReference type="STRING" id="351605.Gura_1106"/>
<dbReference type="Pfam" id="PF13401">
    <property type="entry name" value="AAA_22"/>
    <property type="match status" value="1"/>
</dbReference>
<dbReference type="GO" id="GO:0016887">
    <property type="term" value="F:ATP hydrolysis activity"/>
    <property type="evidence" value="ECO:0007669"/>
    <property type="project" value="InterPro"/>
</dbReference>
<dbReference type="SUPFAM" id="SSF52540">
    <property type="entry name" value="P-loop containing nucleoside triphosphate hydrolases"/>
    <property type="match status" value="1"/>
</dbReference>
<name>A5GAT9_GEOUR</name>
<evidence type="ECO:0000313" key="2">
    <source>
        <dbReference type="EMBL" id="ABQ25312.1"/>
    </source>
</evidence>
<dbReference type="EMBL" id="CP000698">
    <property type="protein sequence ID" value="ABQ25312.1"/>
    <property type="molecule type" value="Genomic_DNA"/>
</dbReference>
<dbReference type="Proteomes" id="UP000006695">
    <property type="component" value="Chromosome"/>
</dbReference>
<dbReference type="Gene3D" id="3.40.50.300">
    <property type="entry name" value="P-loop containing nucleotide triphosphate hydrolases"/>
    <property type="match status" value="1"/>
</dbReference>
<evidence type="ECO:0000313" key="3">
    <source>
        <dbReference type="Proteomes" id="UP000006695"/>
    </source>
</evidence>
<gene>
    <name evidence="2" type="ordered locus">Gura_1106</name>
</gene>
<reference evidence="2 3" key="1">
    <citation type="submission" date="2007-05" db="EMBL/GenBank/DDBJ databases">
        <title>Complete sequence of Geobacter uraniireducens Rf4.</title>
        <authorList>
            <consortium name="US DOE Joint Genome Institute"/>
            <person name="Copeland A."/>
            <person name="Lucas S."/>
            <person name="Lapidus A."/>
            <person name="Barry K."/>
            <person name="Detter J.C."/>
            <person name="Glavina del Rio T."/>
            <person name="Hammon N."/>
            <person name="Israni S."/>
            <person name="Dalin E."/>
            <person name="Tice H."/>
            <person name="Pitluck S."/>
            <person name="Chertkov O."/>
            <person name="Brettin T."/>
            <person name="Bruce D."/>
            <person name="Han C."/>
            <person name="Schmutz J."/>
            <person name="Larimer F."/>
            <person name="Land M."/>
            <person name="Hauser L."/>
            <person name="Kyrpides N."/>
            <person name="Mikhailova N."/>
            <person name="Shelobolina E."/>
            <person name="Aklujkar M."/>
            <person name="Lovley D."/>
            <person name="Richardson P."/>
        </authorList>
    </citation>
    <scope>NUCLEOTIDE SEQUENCE [LARGE SCALE GENOMIC DNA]</scope>
    <source>
        <strain evidence="2 3">Rf4</strain>
    </source>
</reference>
<organism evidence="2 3">
    <name type="scientific">Geotalea uraniireducens (strain Rf4)</name>
    <name type="common">Geobacter uraniireducens</name>
    <dbReference type="NCBI Taxonomy" id="351605"/>
    <lineage>
        <taxon>Bacteria</taxon>
        <taxon>Pseudomonadati</taxon>
        <taxon>Thermodesulfobacteriota</taxon>
        <taxon>Desulfuromonadia</taxon>
        <taxon>Geobacterales</taxon>
        <taxon>Geobacteraceae</taxon>
        <taxon>Geotalea</taxon>
    </lineage>
</organism>
<keyword evidence="3" id="KW-1185">Reference proteome</keyword>
<evidence type="ECO:0000259" key="1">
    <source>
        <dbReference type="SMART" id="SM00382"/>
    </source>
</evidence>
<dbReference type="SMART" id="SM00382">
    <property type="entry name" value="AAA"/>
    <property type="match status" value="1"/>
</dbReference>
<dbReference type="PANTHER" id="PTHR35894:SF5">
    <property type="entry name" value="MU-LIKE PROPHAGE FLUMU DNA TRANSPOSITION PROTEIN B"/>
    <property type="match status" value="1"/>
</dbReference>
<dbReference type="InterPro" id="IPR052026">
    <property type="entry name" value="ExeA_AAA_ATPase_DNA-bind"/>
</dbReference>
<dbReference type="HOGENOM" id="CLU_024125_1_0_7"/>
<protein>
    <submittedName>
        <fullName evidence="2">AAA ATPase</fullName>
    </submittedName>
</protein>
<accession>A5GAT9</accession>
<dbReference type="InterPro" id="IPR027417">
    <property type="entry name" value="P-loop_NTPase"/>
</dbReference>
<dbReference type="InterPro" id="IPR003593">
    <property type="entry name" value="AAA+_ATPase"/>
</dbReference>
<dbReference type="PANTHER" id="PTHR35894">
    <property type="entry name" value="GENERAL SECRETION PATHWAY PROTEIN A-RELATED"/>
    <property type="match status" value="1"/>
</dbReference>